<dbReference type="EMBL" id="VNIK02000013">
    <property type="protein sequence ID" value="KAB5485292.1"/>
    <property type="molecule type" value="Genomic_DNA"/>
</dbReference>
<dbReference type="AlphaFoldDB" id="A0A5N5IR77"/>
<keyword evidence="2" id="KW-1185">Reference proteome</keyword>
<evidence type="ECO:0000313" key="1">
    <source>
        <dbReference type="EMBL" id="KAB5485292.1"/>
    </source>
</evidence>
<dbReference type="OrthoDB" id="1442351at2"/>
<reference evidence="1" key="1">
    <citation type="submission" date="2019-10" db="EMBL/GenBank/DDBJ databases">
        <title>Muricauda hadale sp. nov., a piezophilic bacterium isolated from hadopelagic water of the Mariana Trench.</title>
        <authorList>
            <person name="Wei Y."/>
        </authorList>
    </citation>
    <scope>NUCLEOTIDE SEQUENCE [LARGE SCALE GENOMIC DNA]</scope>
    <source>
        <strain evidence="1">MT-229</strain>
    </source>
</reference>
<comment type="caution">
    <text evidence="1">The sequence shown here is derived from an EMBL/GenBank/DDBJ whole genome shotgun (WGS) entry which is preliminary data.</text>
</comment>
<gene>
    <name evidence="1" type="ORF">FOT42_015625</name>
</gene>
<accession>A0A5N5IR77</accession>
<dbReference type="RefSeq" id="WP_151891453.1">
    <property type="nucleotide sequence ID" value="NZ_VNIK02000013.1"/>
</dbReference>
<proteinExistence type="predicted"/>
<sequence>MTSKFFNGHDADDRIMLRKDKVEVGHWTKSLEYINEELGLLLALEDRFLNDSMLHVELLALQGENTKKSGIMYRYESTMRNAWECDDVACDTYHLDNHEKHRELYVEHLESYRKLKCKVFSRLLA</sequence>
<protein>
    <submittedName>
        <fullName evidence="1">Uncharacterized protein</fullName>
    </submittedName>
</protein>
<name>A0A5N5IR77_9FLAO</name>
<organism evidence="1 2">
    <name type="scientific">Flagellimonas hadalis</name>
    <dbReference type="NCBI Taxonomy" id="2597517"/>
    <lineage>
        <taxon>Bacteria</taxon>
        <taxon>Pseudomonadati</taxon>
        <taxon>Bacteroidota</taxon>
        <taxon>Flavobacteriia</taxon>
        <taxon>Flavobacteriales</taxon>
        <taxon>Flavobacteriaceae</taxon>
        <taxon>Flagellimonas</taxon>
    </lineage>
</organism>
<evidence type="ECO:0000313" key="2">
    <source>
        <dbReference type="Proteomes" id="UP000319204"/>
    </source>
</evidence>
<dbReference type="Proteomes" id="UP000319204">
    <property type="component" value="Unassembled WGS sequence"/>
</dbReference>